<feature type="binding site" evidence="7">
    <location>
        <position position="257"/>
    </location>
    <ligand>
        <name>Mg(2+)</name>
        <dbReference type="ChEBI" id="CHEBI:18420"/>
        <label>1</label>
    </ligand>
</feature>
<comment type="cofactor">
    <cofactor evidence="7">
        <name>Mg(2+)</name>
        <dbReference type="ChEBI" id="CHEBI:18420"/>
    </cofactor>
    <cofactor evidence="7">
        <name>Mn(2+)</name>
        <dbReference type="ChEBI" id="CHEBI:29035"/>
    </cofactor>
    <text evidence="7">Probably binds two magnesium or manganese ions per subunit.</text>
</comment>
<dbReference type="HOGENOM" id="CLU_027539_0_1_5"/>
<feature type="binding site" evidence="7">
    <location>
        <position position="256"/>
    </location>
    <ligand>
        <name>Mg(2+)</name>
        <dbReference type="ChEBI" id="CHEBI:18420"/>
        <label>1</label>
    </ligand>
</feature>
<feature type="site" description="Transition state stabilizer" evidence="8">
    <location>
        <position position="159"/>
    </location>
</feature>
<dbReference type="GO" id="GO:0008311">
    <property type="term" value="F:double-stranded DNA 3'-5' DNA exonuclease activity"/>
    <property type="evidence" value="ECO:0007669"/>
    <property type="project" value="InterPro"/>
</dbReference>
<dbReference type="GO" id="GO:0004519">
    <property type="term" value="F:endonuclease activity"/>
    <property type="evidence" value="ECO:0007669"/>
    <property type="project" value="InterPro"/>
</dbReference>
<evidence type="ECO:0000256" key="8">
    <source>
        <dbReference type="PIRSR" id="PIRSR604808-3"/>
    </source>
</evidence>
<feature type="binding site" evidence="7">
    <location>
        <position position="159"/>
    </location>
    <ligand>
        <name>Mg(2+)</name>
        <dbReference type="ChEBI" id="CHEBI:18420"/>
        <label>1</label>
    </ligand>
</feature>
<evidence type="ECO:0000313" key="10">
    <source>
        <dbReference type="EMBL" id="KEG19563.1"/>
    </source>
</evidence>
<evidence type="ECO:0000256" key="2">
    <source>
        <dbReference type="ARBA" id="ARBA00007092"/>
    </source>
</evidence>
<dbReference type="Pfam" id="PF03372">
    <property type="entry name" value="Exo_endo_phos"/>
    <property type="match status" value="1"/>
</dbReference>
<accession>A0A072R0V3</accession>
<keyword evidence="3 7" id="KW-0479">Metal-binding</keyword>
<dbReference type="NCBIfam" id="TIGR00195">
    <property type="entry name" value="exoDNase_III"/>
    <property type="match status" value="1"/>
</dbReference>
<dbReference type="AlphaFoldDB" id="A0A072R0V3"/>
<dbReference type="InterPro" id="IPR037493">
    <property type="entry name" value="ExoIII-like"/>
</dbReference>
<dbReference type="GO" id="GO:0006281">
    <property type="term" value="P:DNA repair"/>
    <property type="evidence" value="ECO:0007669"/>
    <property type="project" value="InterPro"/>
</dbReference>
<dbReference type="PROSITE" id="PS51435">
    <property type="entry name" value="AP_NUCLEASE_F1_4"/>
    <property type="match status" value="1"/>
</dbReference>
<evidence type="ECO:0000256" key="5">
    <source>
        <dbReference type="ARBA" id="ARBA00022842"/>
    </source>
</evidence>
<feature type="active site" description="Proton acceptor" evidence="6">
    <location>
        <position position="257"/>
    </location>
</feature>
<protein>
    <submittedName>
        <fullName evidence="10">Exodeoxyribonuclease III</fullName>
    </submittedName>
</protein>
<feature type="domain" description="Endonuclease/exonuclease/phosphatase" evidence="9">
    <location>
        <begin position="11"/>
        <end position="257"/>
    </location>
</feature>
<feature type="binding site" evidence="7">
    <location>
        <position position="14"/>
    </location>
    <ligand>
        <name>Mg(2+)</name>
        <dbReference type="ChEBI" id="CHEBI:18420"/>
        <label>1</label>
    </ligand>
</feature>
<dbReference type="GO" id="GO:0046872">
    <property type="term" value="F:metal ion binding"/>
    <property type="evidence" value="ECO:0007669"/>
    <property type="project" value="UniProtKB-KW"/>
</dbReference>
<comment type="caution">
    <text evidence="10">The sequence shown here is derived from an EMBL/GenBank/DDBJ whole genome shotgun (WGS) entry which is preliminary data.</text>
</comment>
<comment type="similarity">
    <text evidence="2">Belongs to the DNA repair enzymes AP/ExoA family.</text>
</comment>
<feature type="binding site" evidence="7">
    <location>
        <position position="157"/>
    </location>
    <ligand>
        <name>Mg(2+)</name>
        <dbReference type="ChEBI" id="CHEBI:18420"/>
        <label>1</label>
    </ligand>
</feature>
<evidence type="ECO:0000313" key="11">
    <source>
        <dbReference type="Proteomes" id="UP000031740"/>
    </source>
</evidence>
<dbReference type="NCBIfam" id="TIGR00633">
    <property type="entry name" value="xth"/>
    <property type="match status" value="1"/>
</dbReference>
<dbReference type="InterPro" id="IPR004808">
    <property type="entry name" value="AP_endonuc_1"/>
</dbReference>
<evidence type="ECO:0000256" key="7">
    <source>
        <dbReference type="PIRSR" id="PIRSR604808-2"/>
    </source>
</evidence>
<evidence type="ECO:0000256" key="4">
    <source>
        <dbReference type="ARBA" id="ARBA00022801"/>
    </source>
</evidence>
<dbReference type="SUPFAM" id="SSF56219">
    <property type="entry name" value="DNase I-like"/>
    <property type="match status" value="1"/>
</dbReference>
<keyword evidence="7" id="KW-0464">Manganese</keyword>
<keyword evidence="5 7" id="KW-0460">Magnesium</keyword>
<name>A0A072R0V3_BARBA</name>
<feature type="binding site" evidence="7">
    <location>
        <position position="41"/>
    </location>
    <ligand>
        <name>Mg(2+)</name>
        <dbReference type="ChEBI" id="CHEBI:18420"/>
        <label>1</label>
    </ligand>
</feature>
<evidence type="ECO:0000259" key="9">
    <source>
        <dbReference type="Pfam" id="PF03372"/>
    </source>
</evidence>
<dbReference type="InterPro" id="IPR036691">
    <property type="entry name" value="Endo/exonu/phosph_ase_sf"/>
</dbReference>
<dbReference type="PATRIC" id="fig|1293911.3.peg.799"/>
<dbReference type="CDD" id="cd09086">
    <property type="entry name" value="ExoIII-like_AP-endo"/>
    <property type="match status" value="1"/>
</dbReference>
<feature type="site" description="Interaction with DNA substrate" evidence="8">
    <location>
        <position position="257"/>
    </location>
</feature>
<dbReference type="InterPro" id="IPR020848">
    <property type="entry name" value="AP_endonuclease_F1_CS"/>
</dbReference>
<dbReference type="InterPro" id="IPR005135">
    <property type="entry name" value="Endo/exonuclease/phosphatase"/>
</dbReference>
<dbReference type="PANTHER" id="PTHR43250">
    <property type="entry name" value="EXODEOXYRIBONUCLEASE III"/>
    <property type="match status" value="1"/>
</dbReference>
<dbReference type="PROSITE" id="PS00728">
    <property type="entry name" value="AP_NUCLEASE_F1_3"/>
    <property type="match status" value="1"/>
</dbReference>
<organism evidence="10 11">
    <name type="scientific">Bartonella bacilliformis Ver097</name>
    <dbReference type="NCBI Taxonomy" id="1293911"/>
    <lineage>
        <taxon>Bacteria</taxon>
        <taxon>Pseudomonadati</taxon>
        <taxon>Pseudomonadota</taxon>
        <taxon>Alphaproteobacteria</taxon>
        <taxon>Hyphomicrobiales</taxon>
        <taxon>Bartonellaceae</taxon>
        <taxon>Bartonella</taxon>
    </lineage>
</organism>
<keyword evidence="4" id="KW-0378">Hydrolase</keyword>
<evidence type="ECO:0000256" key="3">
    <source>
        <dbReference type="ARBA" id="ARBA00022723"/>
    </source>
</evidence>
<feature type="active site" evidence="6">
    <location>
        <position position="116"/>
    </location>
</feature>
<dbReference type="EMBL" id="ASIV01000005">
    <property type="protein sequence ID" value="KEG19563.1"/>
    <property type="molecule type" value="Genomic_DNA"/>
</dbReference>
<feature type="active site" description="Proton donor/acceptor" evidence="6">
    <location>
        <position position="157"/>
    </location>
</feature>
<comment type="cofactor">
    <cofactor evidence="1">
        <name>Mn(2+)</name>
        <dbReference type="ChEBI" id="CHEBI:29035"/>
    </cofactor>
</comment>
<proteinExistence type="inferred from homology"/>
<dbReference type="Gene3D" id="3.60.10.10">
    <property type="entry name" value="Endonuclease/exonuclease/phosphatase"/>
    <property type="match status" value="1"/>
</dbReference>
<dbReference type="Proteomes" id="UP000031740">
    <property type="component" value="Unassembled WGS sequence"/>
</dbReference>
<dbReference type="STRING" id="1293911.H710_00771"/>
<dbReference type="InterPro" id="IPR020847">
    <property type="entry name" value="AP_endonuclease_F1_BS"/>
</dbReference>
<evidence type="ECO:0000256" key="6">
    <source>
        <dbReference type="PIRSR" id="PIRSR604808-1"/>
    </source>
</evidence>
<dbReference type="PANTHER" id="PTHR43250:SF2">
    <property type="entry name" value="EXODEOXYRIBONUCLEASE III"/>
    <property type="match status" value="1"/>
</dbReference>
<evidence type="ECO:0000256" key="1">
    <source>
        <dbReference type="ARBA" id="ARBA00001936"/>
    </source>
</evidence>
<dbReference type="PROSITE" id="PS00726">
    <property type="entry name" value="AP_NUCLEASE_F1_1"/>
    <property type="match status" value="1"/>
</dbReference>
<gene>
    <name evidence="10" type="ORF">H710_00771</name>
</gene>
<dbReference type="GO" id="GO:0003677">
    <property type="term" value="F:DNA binding"/>
    <property type="evidence" value="ECO:0007669"/>
    <property type="project" value="InterPro"/>
</dbReference>
<sequence length="270" mass="31245">MTLKANIMRIATWNIAGIKARHETLCKWLQRSQPDIVCLQETKTIDENFPRDIIESLGYHIETHGQKKFNGVAILSKKRPYKIITGLPGNNNDEQARYIEAVYSTNKGAIRIASIYLPNGNPINSEKYLYKMEWMARLYAHAKSLLTYEEPLILAGDYNVIPTLSDAKNPQEWKHDALFLLQTRQAFQRIIYLGFYDALRSVTEDPSFSFWDFQAGAWFKNNGIRIDHFLLSSEAIDQLICAYSQTEVRGYKNPSDHTPVWIELDYNLQM</sequence>
<reference evidence="10 11" key="1">
    <citation type="submission" date="2013-04" db="EMBL/GenBank/DDBJ databases">
        <title>The Genome Sequence of Bartonella bacilliformis Ver097.</title>
        <authorList>
            <consortium name="The Broad Institute Genomics Platform"/>
            <consortium name="The Broad Institute Genome Sequencing Center for Infectious Disease"/>
            <person name="Feldgarden M."/>
            <person name="Kirby J."/>
            <person name="Birtles R."/>
            <person name="Dasch G."/>
            <person name="Hendrix L."/>
            <person name="Koehler J."/>
            <person name="Walker B."/>
            <person name="Young S.K."/>
            <person name="Zeng Q."/>
            <person name="Gargeya S."/>
            <person name="Fitzgerald M."/>
            <person name="Haas B."/>
            <person name="Abouelleil A."/>
            <person name="Allen A.W."/>
            <person name="Alvarado L."/>
            <person name="Arachchi H.M."/>
            <person name="Berlin A.M."/>
            <person name="Chapman S.B."/>
            <person name="Gainer-Dewar J."/>
            <person name="Goldberg J."/>
            <person name="Griggs A."/>
            <person name="Gujja S."/>
            <person name="Hansen M."/>
            <person name="Howarth C."/>
            <person name="Imamovic A."/>
            <person name="Ireland A."/>
            <person name="Larimer J."/>
            <person name="McCowan C."/>
            <person name="Murphy C."/>
            <person name="Pearson M."/>
            <person name="Poon T.W."/>
            <person name="Priest M."/>
            <person name="Roberts A."/>
            <person name="Saif S."/>
            <person name="Shea T."/>
            <person name="Sisk P."/>
            <person name="Sykes S."/>
            <person name="Wortman J."/>
            <person name="Nusbaum C."/>
            <person name="Birren B."/>
        </authorList>
    </citation>
    <scope>NUCLEOTIDE SEQUENCE [LARGE SCALE GENOMIC DNA]</scope>
    <source>
        <strain evidence="10 11">Ver097</strain>
    </source>
</reference>
<feature type="site" description="Important for catalytic activity" evidence="8">
    <location>
        <position position="227"/>
    </location>
</feature>